<proteinExistence type="predicted"/>
<dbReference type="GO" id="GO:0005615">
    <property type="term" value="C:extracellular space"/>
    <property type="evidence" value="ECO:0007669"/>
    <property type="project" value="TreeGrafter"/>
</dbReference>
<dbReference type="PANTHER" id="PTHR24257">
    <property type="entry name" value="CHYMOTRYPSIN-LIKE ELASTASE FAMILY MEMBER"/>
    <property type="match status" value="1"/>
</dbReference>
<dbReference type="EC" id="3.4.21.71" evidence="10"/>
<name>A0A3Q1GSH9_9TELE</name>
<evidence type="ECO:0000256" key="3">
    <source>
        <dbReference type="ARBA" id="ARBA00022670"/>
    </source>
</evidence>
<evidence type="ECO:0000256" key="5">
    <source>
        <dbReference type="ARBA" id="ARBA00022801"/>
    </source>
</evidence>
<dbReference type="InParanoid" id="A0A3Q1GSH9"/>
<organism evidence="12 13">
    <name type="scientific">Acanthochromis polyacanthus</name>
    <name type="common">spiny chromis</name>
    <dbReference type="NCBI Taxonomy" id="80966"/>
    <lineage>
        <taxon>Eukaryota</taxon>
        <taxon>Metazoa</taxon>
        <taxon>Chordata</taxon>
        <taxon>Craniata</taxon>
        <taxon>Vertebrata</taxon>
        <taxon>Euteleostomi</taxon>
        <taxon>Actinopterygii</taxon>
        <taxon>Neopterygii</taxon>
        <taxon>Teleostei</taxon>
        <taxon>Neoteleostei</taxon>
        <taxon>Acanthomorphata</taxon>
        <taxon>Ovalentaria</taxon>
        <taxon>Pomacentridae</taxon>
        <taxon>Acanthochromis</taxon>
    </lineage>
</organism>
<dbReference type="InterPro" id="IPR009003">
    <property type="entry name" value="Peptidase_S1_PA"/>
</dbReference>
<keyword evidence="2" id="KW-0964">Secreted</keyword>
<dbReference type="Gene3D" id="2.40.10.10">
    <property type="entry name" value="Trypsin-like serine proteases"/>
    <property type="match status" value="2"/>
</dbReference>
<feature type="domain" description="Peptidase S1" evidence="11">
    <location>
        <begin position="48"/>
        <end position="275"/>
    </location>
</feature>
<evidence type="ECO:0000313" key="13">
    <source>
        <dbReference type="Proteomes" id="UP000257200"/>
    </source>
</evidence>
<dbReference type="GeneTree" id="ENSGT01030000234528"/>
<reference evidence="12" key="2">
    <citation type="submission" date="2025-09" db="UniProtKB">
        <authorList>
            <consortium name="Ensembl"/>
        </authorList>
    </citation>
    <scope>IDENTIFICATION</scope>
</reference>
<reference evidence="12" key="1">
    <citation type="submission" date="2025-08" db="UniProtKB">
        <authorList>
            <consortium name="Ensembl"/>
        </authorList>
    </citation>
    <scope>IDENTIFICATION</scope>
</reference>
<dbReference type="GO" id="GO:0004252">
    <property type="term" value="F:serine-type endopeptidase activity"/>
    <property type="evidence" value="ECO:0007669"/>
    <property type="project" value="UniProtKB-EC"/>
</dbReference>
<dbReference type="CDD" id="cd00190">
    <property type="entry name" value="Tryp_SPc"/>
    <property type="match status" value="1"/>
</dbReference>
<evidence type="ECO:0000256" key="1">
    <source>
        <dbReference type="ARBA" id="ARBA00004613"/>
    </source>
</evidence>
<evidence type="ECO:0000256" key="10">
    <source>
        <dbReference type="ARBA" id="ARBA00038991"/>
    </source>
</evidence>
<dbReference type="PRINTS" id="PR00722">
    <property type="entry name" value="CHYMOTRYPSIN"/>
</dbReference>
<dbReference type="SUPFAM" id="SSF50494">
    <property type="entry name" value="Trypsin-like serine proteases"/>
    <property type="match status" value="1"/>
</dbReference>
<keyword evidence="3" id="KW-0645">Protease</keyword>
<keyword evidence="6" id="KW-0720">Serine protease</keyword>
<dbReference type="PROSITE" id="PS00135">
    <property type="entry name" value="TRYPSIN_SER"/>
    <property type="match status" value="1"/>
</dbReference>
<protein>
    <recommendedName>
        <fullName evidence="10">pancreatic elastase II</fullName>
        <ecNumber evidence="10">3.4.21.71</ecNumber>
    </recommendedName>
</protein>
<dbReference type="STRING" id="80966.ENSAPOP00000030412"/>
<dbReference type="Ensembl" id="ENSAPOT00000022453.1">
    <property type="protein sequence ID" value="ENSAPOP00000030412.1"/>
    <property type="gene ID" value="ENSAPOG00000016948.1"/>
</dbReference>
<dbReference type="InterPro" id="IPR050850">
    <property type="entry name" value="Peptidase_S1_Elastase_sf"/>
</dbReference>
<comment type="subcellular location">
    <subcellularLocation>
        <location evidence="1">Secreted</location>
    </subcellularLocation>
</comment>
<evidence type="ECO:0000256" key="6">
    <source>
        <dbReference type="ARBA" id="ARBA00022825"/>
    </source>
</evidence>
<keyword evidence="4" id="KW-0732">Signal</keyword>
<evidence type="ECO:0000259" key="11">
    <source>
        <dbReference type="PROSITE" id="PS50240"/>
    </source>
</evidence>
<evidence type="ECO:0000256" key="7">
    <source>
        <dbReference type="ARBA" id="ARBA00023145"/>
    </source>
</evidence>
<keyword evidence="13" id="KW-1185">Reference proteome</keyword>
<dbReference type="AlphaFoldDB" id="A0A3Q1GSH9"/>
<comment type="catalytic activity">
    <reaction evidence="9">
        <text>Preferential cleavage: Leu-|-Xaa, Met-|-Xaa and Phe-|-Xaa. Hydrolyzes elastin.</text>
        <dbReference type="EC" id="3.4.21.71"/>
    </reaction>
</comment>
<evidence type="ECO:0000256" key="2">
    <source>
        <dbReference type="ARBA" id="ARBA00022525"/>
    </source>
</evidence>
<dbReference type="Pfam" id="PF00089">
    <property type="entry name" value="Trypsin"/>
    <property type="match status" value="1"/>
</dbReference>
<dbReference type="InterPro" id="IPR001254">
    <property type="entry name" value="Trypsin_dom"/>
</dbReference>
<dbReference type="InterPro" id="IPR043504">
    <property type="entry name" value="Peptidase_S1_PA_chymotrypsin"/>
</dbReference>
<keyword evidence="8" id="KW-1015">Disulfide bond</keyword>
<dbReference type="GO" id="GO:0006508">
    <property type="term" value="P:proteolysis"/>
    <property type="evidence" value="ECO:0007669"/>
    <property type="project" value="UniProtKB-KW"/>
</dbReference>
<dbReference type="FunFam" id="2.40.10.10:FF:000017">
    <property type="entry name" value="Chymotrypsin-like elastase family member 1"/>
    <property type="match status" value="1"/>
</dbReference>
<keyword evidence="5" id="KW-0378">Hydrolase</keyword>
<dbReference type="InterPro" id="IPR001314">
    <property type="entry name" value="Peptidase_S1A"/>
</dbReference>
<evidence type="ECO:0000256" key="4">
    <source>
        <dbReference type="ARBA" id="ARBA00022729"/>
    </source>
</evidence>
<dbReference type="InterPro" id="IPR033116">
    <property type="entry name" value="TRYPSIN_SER"/>
</dbReference>
<evidence type="ECO:0000256" key="8">
    <source>
        <dbReference type="ARBA" id="ARBA00023157"/>
    </source>
</evidence>
<keyword evidence="7" id="KW-0865">Zymogen</keyword>
<evidence type="ECO:0000256" key="9">
    <source>
        <dbReference type="ARBA" id="ARBA00036026"/>
    </source>
</evidence>
<sequence>MNLPGTATALTVQRTARVSLSQTHVATRHDSISTGADHALRHLRAPPVISGAGSEVHHGQQSLLQDVCNGTSSCVEERRVKPQVQLSSRTYRVHLGKHNIKLNEDGSIAISPEKIIIHENYDSKKIRNDIALIKLSTPVKFSNTIMPACLPSSGEILPHGAPCYVTGWGRMWTGGPLSNTLQQALLPVVDHSTCSRSDWWGSVVTTDMLCAGGDGLVASCNGDSGGPLNCQNADGSWGVHGVVSFGSSLSCNYEQLPSVFTRVSAYMSWINNVMTKN</sequence>
<dbReference type="PANTHER" id="PTHR24257:SF19">
    <property type="entry name" value="CHYMOTRYPSIN-LIKE ELASTASE FAMILY MEMBER 2B"/>
    <property type="match status" value="1"/>
</dbReference>
<accession>A0A3Q1GSH9</accession>
<dbReference type="PROSITE" id="PS50240">
    <property type="entry name" value="TRYPSIN_DOM"/>
    <property type="match status" value="1"/>
</dbReference>
<dbReference type="Proteomes" id="UP000257200">
    <property type="component" value="Unplaced"/>
</dbReference>
<evidence type="ECO:0000313" key="12">
    <source>
        <dbReference type="Ensembl" id="ENSAPOP00000030412.1"/>
    </source>
</evidence>
<dbReference type="SMART" id="SM00020">
    <property type="entry name" value="Tryp_SPc"/>
    <property type="match status" value="1"/>
</dbReference>